<reference evidence="14" key="1">
    <citation type="submission" date="2020-06" db="EMBL/GenBank/DDBJ databases">
        <title>Characterization of fructooligosaccharide metabolism and fructooligosaccharide-degrading enzymes in human commensal butyrate producers.</title>
        <authorList>
            <person name="Tanno H."/>
            <person name="Fujii T."/>
            <person name="Hirano K."/>
            <person name="Maeno S."/>
            <person name="Tonozuka T."/>
            <person name="Sakamoto M."/>
            <person name="Ohkuma M."/>
            <person name="Tochio T."/>
            <person name="Endo A."/>
        </authorList>
    </citation>
    <scope>NUCLEOTIDE SEQUENCE</scope>
    <source>
        <strain evidence="14">JCM 17466</strain>
    </source>
</reference>
<keyword evidence="9 10" id="KW-0131">Cell cycle</keyword>
<dbReference type="Pfam" id="PF18075">
    <property type="entry name" value="FtsX_ECD"/>
    <property type="match status" value="1"/>
</dbReference>
<feature type="domain" description="FtsX extracellular" evidence="13">
    <location>
        <begin position="59"/>
        <end position="155"/>
    </location>
</feature>
<dbReference type="InterPro" id="IPR040690">
    <property type="entry name" value="FtsX_ECD"/>
</dbReference>
<accession>A0A916QAS8</accession>
<comment type="similarity">
    <text evidence="2 10">Belongs to the ABC-4 integral membrane protein family. FtsX subfamily.</text>
</comment>
<evidence type="ECO:0000256" key="1">
    <source>
        <dbReference type="ARBA" id="ARBA00004651"/>
    </source>
</evidence>
<keyword evidence="4 10" id="KW-1003">Cell membrane</keyword>
<gene>
    <name evidence="14" type="primary">ftsX</name>
    <name evidence="14" type="ORF">ANBU17_21670</name>
</gene>
<name>A0A916QAS8_9FIRM</name>
<comment type="function">
    <text evidence="10">Part of the ABC transporter FtsEX involved in asymmetric cellular division facilitating the initiation of sporulation.</text>
</comment>
<dbReference type="GO" id="GO:0051301">
    <property type="term" value="P:cell division"/>
    <property type="evidence" value="ECO:0007669"/>
    <property type="project" value="UniProtKB-KW"/>
</dbReference>
<evidence type="ECO:0000256" key="5">
    <source>
        <dbReference type="ARBA" id="ARBA00022618"/>
    </source>
</evidence>
<comment type="caution">
    <text evidence="14">The sequence shown here is derived from an EMBL/GenBank/DDBJ whole genome shotgun (WGS) entry which is preliminary data.</text>
</comment>
<feature type="transmembrane region" description="Helical" evidence="11">
    <location>
        <begin position="272"/>
        <end position="296"/>
    </location>
</feature>
<evidence type="ECO:0000256" key="7">
    <source>
        <dbReference type="ARBA" id="ARBA00022989"/>
    </source>
</evidence>
<dbReference type="InterPro" id="IPR004513">
    <property type="entry name" value="FtsX"/>
</dbReference>
<evidence type="ECO:0000259" key="12">
    <source>
        <dbReference type="Pfam" id="PF02687"/>
    </source>
</evidence>
<feature type="transmembrane region" description="Helical" evidence="11">
    <location>
        <begin position="174"/>
        <end position="201"/>
    </location>
</feature>
<evidence type="ECO:0000313" key="14">
    <source>
        <dbReference type="EMBL" id="GFO85820.1"/>
    </source>
</evidence>
<keyword evidence="7 11" id="KW-1133">Transmembrane helix</keyword>
<proteinExistence type="inferred from homology"/>
<dbReference type="PROSITE" id="PS51257">
    <property type="entry name" value="PROKAR_LIPOPROTEIN"/>
    <property type="match status" value="1"/>
</dbReference>
<dbReference type="Proteomes" id="UP000613208">
    <property type="component" value="Unassembled WGS sequence"/>
</dbReference>
<evidence type="ECO:0000256" key="10">
    <source>
        <dbReference type="PIRNR" id="PIRNR003097"/>
    </source>
</evidence>
<dbReference type="InterPro" id="IPR058204">
    <property type="entry name" value="FtsX_firmicutes-type"/>
</dbReference>
<dbReference type="Gene3D" id="3.30.70.3040">
    <property type="match status" value="1"/>
</dbReference>
<dbReference type="PANTHER" id="PTHR47755:SF1">
    <property type="entry name" value="CELL DIVISION PROTEIN FTSX"/>
    <property type="match status" value="1"/>
</dbReference>
<evidence type="ECO:0000256" key="6">
    <source>
        <dbReference type="ARBA" id="ARBA00022692"/>
    </source>
</evidence>
<evidence type="ECO:0000256" key="2">
    <source>
        <dbReference type="ARBA" id="ARBA00007379"/>
    </source>
</evidence>
<dbReference type="InterPro" id="IPR003838">
    <property type="entry name" value="ABC3_permease_C"/>
</dbReference>
<comment type="subcellular location">
    <subcellularLocation>
        <location evidence="1">Cell membrane</location>
        <topology evidence="1">Multi-pass membrane protein</topology>
    </subcellularLocation>
</comment>
<dbReference type="RefSeq" id="WP_201311513.1">
    <property type="nucleotide sequence ID" value="NZ_BLYI01000046.1"/>
</dbReference>
<evidence type="ECO:0000313" key="15">
    <source>
        <dbReference type="Proteomes" id="UP000613208"/>
    </source>
</evidence>
<evidence type="ECO:0000259" key="13">
    <source>
        <dbReference type="Pfam" id="PF18075"/>
    </source>
</evidence>
<feature type="transmembrane region" description="Helical" evidence="11">
    <location>
        <begin position="222"/>
        <end position="246"/>
    </location>
</feature>
<evidence type="ECO:0000256" key="3">
    <source>
        <dbReference type="ARBA" id="ARBA00021907"/>
    </source>
</evidence>
<sequence>MIFRRFFYGLKEGAKSIFRNKVFSLASIGTTIACVFLIGVFLAVVLNVRATVHKVEQSVGISVFFDEGLSQERKDQIGKEIKKNKDVDSVTYISAEEAWEQYKEEVFKGNEDLLEGFEGDNPLSESDSYEVTLNEVADHEEVAETLKKIEGVRKVQYSEIAAEGAAKLNSLGTYVAAALILILFGVSIFLVSNTVSIGVTVRKDEIAIMKLIGAANGFIKAPFYMEGVIIGIAGSAIPILIIYFGYHHIISWMAEKFYVVTSFMEFVSVREIMMYLIPASLIVGLVIGLLGSSITIRKYLKV</sequence>
<dbReference type="Pfam" id="PF02687">
    <property type="entry name" value="FtsX"/>
    <property type="match status" value="1"/>
</dbReference>
<keyword evidence="6 11" id="KW-0812">Transmembrane</keyword>
<organism evidence="14 15">
    <name type="scientific">Anaerostipes butyraticus</name>
    <dbReference type="NCBI Taxonomy" id="645466"/>
    <lineage>
        <taxon>Bacteria</taxon>
        <taxon>Bacillati</taxon>
        <taxon>Bacillota</taxon>
        <taxon>Clostridia</taxon>
        <taxon>Lachnospirales</taxon>
        <taxon>Lachnospiraceae</taxon>
        <taxon>Anaerostipes</taxon>
    </lineage>
</organism>
<evidence type="ECO:0000256" key="9">
    <source>
        <dbReference type="ARBA" id="ARBA00023306"/>
    </source>
</evidence>
<feature type="transmembrane region" description="Helical" evidence="11">
    <location>
        <begin position="21"/>
        <end position="46"/>
    </location>
</feature>
<keyword evidence="5 10" id="KW-0132">Cell division</keyword>
<evidence type="ECO:0000256" key="8">
    <source>
        <dbReference type="ARBA" id="ARBA00023136"/>
    </source>
</evidence>
<dbReference type="NCBIfam" id="NF038347">
    <property type="entry name" value="FtsX_Gpos"/>
    <property type="match status" value="1"/>
</dbReference>
<keyword evidence="15" id="KW-1185">Reference proteome</keyword>
<dbReference type="EMBL" id="BLYI01000046">
    <property type="protein sequence ID" value="GFO85820.1"/>
    <property type="molecule type" value="Genomic_DNA"/>
</dbReference>
<dbReference type="GO" id="GO:0005886">
    <property type="term" value="C:plasma membrane"/>
    <property type="evidence" value="ECO:0007669"/>
    <property type="project" value="UniProtKB-SubCell"/>
</dbReference>
<evidence type="ECO:0000256" key="11">
    <source>
        <dbReference type="SAM" id="Phobius"/>
    </source>
</evidence>
<dbReference type="PIRSF" id="PIRSF003097">
    <property type="entry name" value="FtsX"/>
    <property type="match status" value="1"/>
</dbReference>
<protein>
    <recommendedName>
        <fullName evidence="3 10">Cell division protein FtsX</fullName>
    </recommendedName>
</protein>
<keyword evidence="8 10" id="KW-0472">Membrane</keyword>
<feature type="domain" description="ABC3 transporter permease C-terminal" evidence="12">
    <location>
        <begin position="179"/>
        <end position="301"/>
    </location>
</feature>
<dbReference type="PANTHER" id="PTHR47755">
    <property type="entry name" value="CELL DIVISION PROTEIN FTSX"/>
    <property type="match status" value="1"/>
</dbReference>
<dbReference type="AlphaFoldDB" id="A0A916QAS8"/>
<evidence type="ECO:0000256" key="4">
    <source>
        <dbReference type="ARBA" id="ARBA00022475"/>
    </source>
</evidence>